<dbReference type="InterPro" id="IPR036873">
    <property type="entry name" value="Rhodanese-like_dom_sf"/>
</dbReference>
<dbReference type="OrthoDB" id="8300214at2759"/>
<evidence type="ECO:0000313" key="3">
    <source>
        <dbReference type="Proteomes" id="UP000320762"/>
    </source>
</evidence>
<dbReference type="PANTHER" id="PTHR10828:SF50">
    <property type="entry name" value="REDUCTASE (ARC2), PUTATIVE (AFU_ORTHOLOGUE AFUA_6G13400)-RELATED"/>
    <property type="match status" value="1"/>
</dbReference>
<dbReference type="InterPro" id="IPR001763">
    <property type="entry name" value="Rhodanese-like_dom"/>
</dbReference>
<dbReference type="GO" id="GO:0004725">
    <property type="term" value="F:protein tyrosine phosphatase activity"/>
    <property type="evidence" value="ECO:0007669"/>
    <property type="project" value="TreeGrafter"/>
</dbReference>
<dbReference type="AlphaFoldDB" id="A0A550C6D8"/>
<feature type="domain" description="Rhodanese" evidence="1">
    <location>
        <begin position="34"/>
        <end position="134"/>
    </location>
</feature>
<dbReference type="GO" id="GO:0005634">
    <property type="term" value="C:nucleus"/>
    <property type="evidence" value="ECO:0007669"/>
    <property type="project" value="TreeGrafter"/>
</dbReference>
<evidence type="ECO:0000259" key="1">
    <source>
        <dbReference type="PROSITE" id="PS50206"/>
    </source>
</evidence>
<comment type="caution">
    <text evidence="2">The sequence shown here is derived from an EMBL/GenBank/DDBJ whole genome shotgun (WGS) entry which is preliminary data.</text>
</comment>
<dbReference type="SMART" id="SM00450">
    <property type="entry name" value="RHOD"/>
    <property type="match status" value="1"/>
</dbReference>
<dbReference type="EMBL" id="VDMD01000022">
    <property type="protein sequence ID" value="TRM60367.1"/>
    <property type="molecule type" value="Genomic_DNA"/>
</dbReference>
<dbReference type="GO" id="GO:0005737">
    <property type="term" value="C:cytoplasm"/>
    <property type="evidence" value="ECO:0007669"/>
    <property type="project" value="TreeGrafter"/>
</dbReference>
<keyword evidence="3" id="KW-1185">Reference proteome</keyword>
<dbReference type="PROSITE" id="PS50206">
    <property type="entry name" value="RHODANESE_3"/>
    <property type="match status" value="1"/>
</dbReference>
<dbReference type="SUPFAM" id="SSF52821">
    <property type="entry name" value="Rhodanese/Cell cycle control phosphatase"/>
    <property type="match status" value="1"/>
</dbReference>
<protein>
    <submittedName>
        <fullName evidence="2">Rhodanese-like domain-containing protein</fullName>
    </submittedName>
</protein>
<reference evidence="2 3" key="1">
    <citation type="journal article" date="2019" name="New Phytol.">
        <title>Comparative genomics reveals unique wood-decay strategies and fruiting body development in the Schizophyllaceae.</title>
        <authorList>
            <person name="Almasi E."/>
            <person name="Sahu N."/>
            <person name="Krizsan K."/>
            <person name="Balint B."/>
            <person name="Kovacs G.M."/>
            <person name="Kiss B."/>
            <person name="Cseklye J."/>
            <person name="Drula E."/>
            <person name="Henrissat B."/>
            <person name="Nagy I."/>
            <person name="Chovatia M."/>
            <person name="Adam C."/>
            <person name="LaButti K."/>
            <person name="Lipzen A."/>
            <person name="Riley R."/>
            <person name="Grigoriev I.V."/>
            <person name="Nagy L.G."/>
        </authorList>
    </citation>
    <scope>NUCLEOTIDE SEQUENCE [LARGE SCALE GENOMIC DNA]</scope>
    <source>
        <strain evidence="2 3">NL-1724</strain>
    </source>
</reference>
<proteinExistence type="predicted"/>
<dbReference type="Gene3D" id="3.40.250.10">
    <property type="entry name" value="Rhodanese-like domain"/>
    <property type="match status" value="1"/>
</dbReference>
<sequence length="144" mass="15702">MPWYSAFPDPKHTELNGITPEDLAALLRDPAVKVGHDVLVVDVRRTDFEGVAIKGAINLPAHSFYETVDTIVELLKNVRKVVFHCQSCLPGGRAYRAAGWYADALEKRGLSTEGVYYLEGGIKAWAGTFGEDSALSVKLAPLAE</sequence>
<evidence type="ECO:0000313" key="2">
    <source>
        <dbReference type="EMBL" id="TRM60367.1"/>
    </source>
</evidence>
<dbReference type="STRING" id="97359.A0A550C6D8"/>
<dbReference type="Pfam" id="PF00581">
    <property type="entry name" value="Rhodanese"/>
    <property type="match status" value="1"/>
</dbReference>
<organism evidence="2 3">
    <name type="scientific">Schizophyllum amplum</name>
    <dbReference type="NCBI Taxonomy" id="97359"/>
    <lineage>
        <taxon>Eukaryota</taxon>
        <taxon>Fungi</taxon>
        <taxon>Dikarya</taxon>
        <taxon>Basidiomycota</taxon>
        <taxon>Agaricomycotina</taxon>
        <taxon>Agaricomycetes</taxon>
        <taxon>Agaricomycetidae</taxon>
        <taxon>Agaricales</taxon>
        <taxon>Schizophyllaceae</taxon>
        <taxon>Schizophyllum</taxon>
    </lineage>
</organism>
<dbReference type="PANTHER" id="PTHR10828">
    <property type="entry name" value="M-PHASE INDUCER PHOSPHATASE DUAL SPECIFICITY PHOSPHATASE CDC25"/>
    <property type="match status" value="1"/>
</dbReference>
<accession>A0A550C6D8</accession>
<name>A0A550C6D8_9AGAR</name>
<dbReference type="Proteomes" id="UP000320762">
    <property type="component" value="Unassembled WGS sequence"/>
</dbReference>
<gene>
    <name evidence="2" type="ORF">BD626DRAFT_559071</name>
</gene>